<name>A0A7W5H748_9BACT</name>
<protein>
    <submittedName>
        <fullName evidence="1">Uncharacterized protein</fullName>
    </submittedName>
</protein>
<dbReference type="AlphaFoldDB" id="A0A7W5H748"/>
<proteinExistence type="predicted"/>
<evidence type="ECO:0000313" key="1">
    <source>
        <dbReference type="EMBL" id="MBB3208089.1"/>
    </source>
</evidence>
<organism evidence="1 2">
    <name type="scientific">Aporhodopirellula rubra</name>
    <dbReference type="NCBI Taxonomy" id="980271"/>
    <lineage>
        <taxon>Bacteria</taxon>
        <taxon>Pseudomonadati</taxon>
        <taxon>Planctomycetota</taxon>
        <taxon>Planctomycetia</taxon>
        <taxon>Pirellulales</taxon>
        <taxon>Pirellulaceae</taxon>
        <taxon>Aporhodopirellula</taxon>
    </lineage>
</organism>
<dbReference type="EMBL" id="JACHXU010000013">
    <property type="protein sequence ID" value="MBB3208089.1"/>
    <property type="molecule type" value="Genomic_DNA"/>
</dbReference>
<dbReference type="Proteomes" id="UP000536179">
    <property type="component" value="Unassembled WGS sequence"/>
</dbReference>
<sequence length="233" mass="26610">MHRFPIRTAQNRIKQIQPPTVRPPLATFDAPTRRMKIAREANRCRPDRAERCSGTSRRHCRSGVTLFLDPAYSVQSKIHGEVLSCRSCISWSKNKPPRTPRAQRNCTPSPSVTSVLSVAESPMHRFPICTPQNRTKQIQRPTVRPLLAAFDAPTRMMKIARAANDVGRTERSDVPARHGAIAGAASRCSWIRPTWFKEQYTEKYFRIVRVFRGQKTSRRGHREHRGIAHQSPP</sequence>
<comment type="caution">
    <text evidence="1">The sequence shown here is derived from an EMBL/GenBank/DDBJ whole genome shotgun (WGS) entry which is preliminary data.</text>
</comment>
<keyword evidence="2" id="KW-1185">Reference proteome</keyword>
<accession>A0A7W5H748</accession>
<reference evidence="1 2" key="1">
    <citation type="submission" date="2020-08" db="EMBL/GenBank/DDBJ databases">
        <title>Genomic Encyclopedia of Type Strains, Phase III (KMG-III): the genomes of soil and plant-associated and newly described type strains.</title>
        <authorList>
            <person name="Whitman W."/>
        </authorList>
    </citation>
    <scope>NUCLEOTIDE SEQUENCE [LARGE SCALE GENOMIC DNA]</scope>
    <source>
        <strain evidence="1 2">CECT 8075</strain>
    </source>
</reference>
<evidence type="ECO:0000313" key="2">
    <source>
        <dbReference type="Proteomes" id="UP000536179"/>
    </source>
</evidence>
<gene>
    <name evidence="1" type="ORF">FHS27_003916</name>
</gene>